<name>A0A2C5WW31_9PEZI</name>
<dbReference type="PANTHER" id="PTHR37576:SF2">
    <property type="entry name" value="DEFECT AT LOW TEMPERATURE PROTEIN 1"/>
    <property type="match status" value="1"/>
</dbReference>
<feature type="transmembrane region" description="Helical" evidence="1">
    <location>
        <begin position="505"/>
        <end position="528"/>
    </location>
</feature>
<comment type="caution">
    <text evidence="2">The sequence shown here is derived from an EMBL/GenBank/DDBJ whole genome shotgun (WGS) entry which is preliminary data.</text>
</comment>
<keyword evidence="1" id="KW-0472">Membrane</keyword>
<organism evidence="2 3">
    <name type="scientific">Ceratocystis fimbriata CBS 114723</name>
    <dbReference type="NCBI Taxonomy" id="1035309"/>
    <lineage>
        <taxon>Eukaryota</taxon>
        <taxon>Fungi</taxon>
        <taxon>Dikarya</taxon>
        <taxon>Ascomycota</taxon>
        <taxon>Pezizomycotina</taxon>
        <taxon>Sordariomycetes</taxon>
        <taxon>Hypocreomycetidae</taxon>
        <taxon>Microascales</taxon>
        <taxon>Ceratocystidaceae</taxon>
        <taxon>Ceratocystis</taxon>
    </lineage>
</organism>
<accession>A0A2C5WW31</accession>
<evidence type="ECO:0000256" key="1">
    <source>
        <dbReference type="SAM" id="Phobius"/>
    </source>
</evidence>
<keyword evidence="1" id="KW-1133">Transmembrane helix</keyword>
<dbReference type="STRING" id="1035309.A0A2C5WW31"/>
<keyword evidence="1" id="KW-0812">Transmembrane</keyword>
<dbReference type="AlphaFoldDB" id="A0A2C5WW31"/>
<dbReference type="OrthoDB" id="5357734at2759"/>
<dbReference type="PANTHER" id="PTHR37576">
    <property type="entry name" value="DEFECT AT LOW TEMPERATURE PROTEIN 1"/>
    <property type="match status" value="1"/>
</dbReference>
<reference evidence="2 3" key="1">
    <citation type="journal article" date="2013" name="Fungal Biol.">
        <title>Analysis of microsatellite markers in the genome of the plant pathogen Ceratocystis fimbriata.</title>
        <authorList>
            <person name="Simpson M.C."/>
            <person name="Wilken P.M."/>
            <person name="Coetzee M.P."/>
            <person name="Wingfield M.J."/>
            <person name="Wingfield B.D."/>
        </authorList>
    </citation>
    <scope>NUCLEOTIDE SEQUENCE [LARGE SCALE GENOMIC DNA]</scope>
    <source>
        <strain evidence="2 3">CBS 114723</strain>
    </source>
</reference>
<evidence type="ECO:0000313" key="2">
    <source>
        <dbReference type="EMBL" id="PHH49910.1"/>
    </source>
</evidence>
<reference evidence="2 3" key="2">
    <citation type="journal article" date="2013" name="IMA Fungus">
        <title>IMA Genome-F 1: Ceratocystis fimbriata: Draft nuclear genome sequence for the plant pathogen, Ceratocystis fimbriata.</title>
        <authorList>
            <person name="Wilken P.M."/>
            <person name="Steenkamp E.T."/>
            <person name="Wingfield M.J."/>
            <person name="de Beer Z.W."/>
            <person name="Wingfield B.D."/>
        </authorList>
    </citation>
    <scope>NUCLEOTIDE SEQUENCE [LARGE SCALE GENOMIC DNA]</scope>
    <source>
        <strain evidence="2 3">CBS 114723</strain>
    </source>
</reference>
<dbReference type="Pfam" id="PF11374">
    <property type="entry name" value="DUF3176"/>
    <property type="match status" value="1"/>
</dbReference>
<sequence>MSSAPLYQRPRADNEIEVLHFGREVELNRGSTPDMDRGALSDSMTTLNDAQDAGRAASPMAQLREPVSISEVTRTPWRPGVFRSFPIWAILSIGISLSCTIVALCVVLNVNGQSVSKYGNSSLQPSVILAYTSTVANTALAFAMAEAGTVYYWTQALAGTQLVNLHYNWLACQGPLGGIKSLIKRRAIVPGLVCLAVGIATLLRGPLVQRVLDINSIIVPVSGSIEAPVGQTMLGYFGLSRSPIPAPSDNFTAVASQIQQRMPMAFANTTQPCTNCSMNAVDGFGFDIVCNQTLTPYNMTIYDSGKGTGNLTTLSVDFSIARLGNFSSVFMNVTRRPTIKPAGHLITDLCQLYLSRMRYKMNVNGRNVSFQASSYRDDTVVERLQLESFDASYGSSGLSSYGKVTYGTTARSTFTFPYTTSDCTGPLCFTYHIGEKYVPLGQSNGNDPNWIIGNAFNSPTEDILNHFRELAFRLSLDYGTRMSIQQNLSYTSERNDVIYVINHMALVPAAIVSILGPLAILPLLLNWWNLGRETSMSPLELAVSFKTLTKNGIPLGDTSANIGGNTLAGLLNKGPAKDTHVQYGVAEDDILGMWEHGKESSLRRPIKGEFL</sequence>
<protein>
    <submittedName>
        <fullName evidence="2">Uncharacterized protein</fullName>
    </submittedName>
</protein>
<dbReference type="InterPro" id="IPR021514">
    <property type="entry name" value="DUF3176"/>
</dbReference>
<evidence type="ECO:0000313" key="3">
    <source>
        <dbReference type="Proteomes" id="UP000222788"/>
    </source>
</evidence>
<keyword evidence="3" id="KW-1185">Reference proteome</keyword>
<proteinExistence type="predicted"/>
<dbReference type="EMBL" id="APWK03000161">
    <property type="protein sequence ID" value="PHH49910.1"/>
    <property type="molecule type" value="Genomic_DNA"/>
</dbReference>
<dbReference type="Proteomes" id="UP000222788">
    <property type="component" value="Unassembled WGS sequence"/>
</dbReference>
<gene>
    <name evidence="2" type="ORF">CFIMG_003138RA</name>
</gene>
<feature type="transmembrane region" description="Helical" evidence="1">
    <location>
        <begin position="187"/>
        <end position="207"/>
    </location>
</feature>
<feature type="transmembrane region" description="Helical" evidence="1">
    <location>
        <begin position="85"/>
        <end position="108"/>
    </location>
</feature>